<dbReference type="PANTHER" id="PTHR43615:SF1">
    <property type="entry name" value="PPDK_N DOMAIN-CONTAINING PROTEIN"/>
    <property type="match status" value="1"/>
</dbReference>
<reference evidence="2 3" key="1">
    <citation type="submission" date="2017-09" db="EMBL/GenBank/DDBJ databases">
        <title>Depth-based differentiation of microbial function through sediment-hosted aquifers and enrichment of novel symbionts in the deep terrestrial subsurface.</title>
        <authorList>
            <person name="Probst A.J."/>
            <person name="Ladd B."/>
            <person name="Jarett J.K."/>
            <person name="Geller-Mcgrath D.E."/>
            <person name="Sieber C.M."/>
            <person name="Emerson J.B."/>
            <person name="Anantharaman K."/>
            <person name="Thomas B.C."/>
            <person name="Malmstrom R."/>
            <person name="Stieglmeier M."/>
            <person name="Klingl A."/>
            <person name="Woyke T."/>
            <person name="Ryan C.M."/>
            <person name="Banfield J.F."/>
        </authorList>
    </citation>
    <scope>NUCLEOTIDE SEQUENCE [LARGE SCALE GENOMIC DNA]</scope>
    <source>
        <strain evidence="2">CG11_big_fil_rev_8_21_14_0_20_39_10</strain>
    </source>
</reference>
<dbReference type="SUPFAM" id="SSF52009">
    <property type="entry name" value="Phosphohistidine domain"/>
    <property type="match status" value="1"/>
</dbReference>
<dbReference type="InterPro" id="IPR008279">
    <property type="entry name" value="PEP-util_enz_mobile_dom"/>
</dbReference>
<dbReference type="GO" id="GO:0016772">
    <property type="term" value="F:transferase activity, transferring phosphorus-containing groups"/>
    <property type="evidence" value="ECO:0007669"/>
    <property type="project" value="InterPro"/>
</dbReference>
<dbReference type="Pfam" id="PF00391">
    <property type="entry name" value="PEP-utilizers"/>
    <property type="match status" value="1"/>
</dbReference>
<dbReference type="InterPro" id="IPR051549">
    <property type="entry name" value="PEP_Utilizing_Enz"/>
</dbReference>
<dbReference type="AlphaFoldDB" id="A0A2M6K8X6"/>
<comment type="caution">
    <text evidence="2">The sequence shown here is derived from an EMBL/GenBank/DDBJ whole genome shotgun (WGS) entry which is preliminary data.</text>
</comment>
<evidence type="ECO:0000259" key="1">
    <source>
        <dbReference type="Pfam" id="PF00391"/>
    </source>
</evidence>
<name>A0A2M6K8X6_9BACT</name>
<protein>
    <recommendedName>
        <fullName evidence="1">PEP-utilising enzyme mobile domain-containing protein</fullName>
    </recommendedName>
</protein>
<feature type="domain" description="PEP-utilising enzyme mobile" evidence="1">
    <location>
        <begin position="37"/>
        <end position="108"/>
    </location>
</feature>
<accession>A0A2M6K8X6</accession>
<evidence type="ECO:0000313" key="3">
    <source>
        <dbReference type="Proteomes" id="UP000230869"/>
    </source>
</evidence>
<dbReference type="InterPro" id="IPR036637">
    <property type="entry name" value="Phosphohistidine_dom_sf"/>
</dbReference>
<dbReference type="PANTHER" id="PTHR43615">
    <property type="entry name" value="PHOSPHOENOLPYRUVATE SYNTHASE-RELATED"/>
    <property type="match status" value="1"/>
</dbReference>
<dbReference type="Proteomes" id="UP000230869">
    <property type="component" value="Unassembled WGS sequence"/>
</dbReference>
<gene>
    <name evidence="2" type="ORF">COV49_02845</name>
</gene>
<sequence length="114" mass="12308">MDKHLKSTQIKGTAASRGKARGIARIVKNPRQAKKLKAGDIAVLPISKLAFLPANRRPIAGFVVDEGGITCHIATVAREMKKPCLVGTKNATKVLRDGDKVEIDSQKGIIRILK</sequence>
<dbReference type="EMBL" id="PCWW01000048">
    <property type="protein sequence ID" value="PIR13255.1"/>
    <property type="molecule type" value="Genomic_DNA"/>
</dbReference>
<evidence type="ECO:0000313" key="2">
    <source>
        <dbReference type="EMBL" id="PIR13255.1"/>
    </source>
</evidence>
<organism evidence="2 3">
    <name type="scientific">Candidatus Falkowbacteria bacterium CG11_big_fil_rev_8_21_14_0_20_39_10</name>
    <dbReference type="NCBI Taxonomy" id="1974570"/>
    <lineage>
        <taxon>Bacteria</taxon>
        <taxon>Candidatus Falkowiibacteriota</taxon>
    </lineage>
</organism>
<dbReference type="Gene3D" id="3.50.30.10">
    <property type="entry name" value="Phosphohistidine domain"/>
    <property type="match status" value="1"/>
</dbReference>
<proteinExistence type="predicted"/>